<dbReference type="EMBL" id="JAEMOP010000009">
    <property type="protein sequence ID" value="MBJ7316810.1"/>
    <property type="molecule type" value="Genomic_DNA"/>
</dbReference>
<sequence>MNEWSQQVSVGTEKESYKRVVTAEETDIPVESLVHDEQPTMTWRLKCRKEDVKKK</sequence>
<dbReference type="AlphaFoldDB" id="A0A8I1GAU0"/>
<accession>A0A8I1GAU0</accession>
<proteinExistence type="predicted"/>
<evidence type="ECO:0000313" key="3">
    <source>
        <dbReference type="Proteomes" id="UP000621390"/>
    </source>
</evidence>
<dbReference type="Proteomes" id="UP000655994">
    <property type="component" value="Unassembled WGS sequence"/>
</dbReference>
<dbReference type="RefSeq" id="WP_199493358.1">
    <property type="nucleotide sequence ID" value="NZ_JAEMOP010000009.1"/>
</dbReference>
<reference evidence="2 4" key="1">
    <citation type="submission" date="2020-09" db="EMBL/GenBank/DDBJ databases">
        <title>Draft Genomes of Bacterial Isolates from North Pond Shallow Sediments.</title>
        <authorList>
            <person name="Kiel Reese B."/>
            <person name="Mullis M."/>
            <person name="Weisend R.E."/>
        </authorList>
    </citation>
    <scope>NUCLEOTIDE SEQUENCE</scope>
    <source>
        <strain evidence="2">KJE-2</strain>
        <strain evidence="1 4">KJE-3</strain>
    </source>
</reference>
<evidence type="ECO:0000313" key="4">
    <source>
        <dbReference type="Proteomes" id="UP000655994"/>
    </source>
</evidence>
<comment type="caution">
    <text evidence="2">The sequence shown here is derived from an EMBL/GenBank/DDBJ whole genome shotgun (WGS) entry which is preliminary data.</text>
</comment>
<gene>
    <name evidence="1" type="ORF">JHC10_01025</name>
    <name evidence="2" type="ORF">JHC11_12515</name>
</gene>
<protein>
    <submittedName>
        <fullName evidence="2">Uncharacterized protein</fullName>
    </submittedName>
</protein>
<dbReference type="Proteomes" id="UP000621390">
    <property type="component" value="Unassembled WGS sequence"/>
</dbReference>
<name>A0A8I1GAU0_9GAMM</name>
<evidence type="ECO:0000313" key="1">
    <source>
        <dbReference type="EMBL" id="MBJ7265516.1"/>
    </source>
</evidence>
<organism evidence="2 3">
    <name type="scientific">Idiomarina abyssalis</name>
    <dbReference type="NCBI Taxonomy" id="86102"/>
    <lineage>
        <taxon>Bacteria</taxon>
        <taxon>Pseudomonadati</taxon>
        <taxon>Pseudomonadota</taxon>
        <taxon>Gammaproteobacteria</taxon>
        <taxon>Alteromonadales</taxon>
        <taxon>Idiomarinaceae</taxon>
        <taxon>Idiomarina</taxon>
    </lineage>
</organism>
<dbReference type="EMBL" id="JAEMOS010000002">
    <property type="protein sequence ID" value="MBJ7265516.1"/>
    <property type="molecule type" value="Genomic_DNA"/>
</dbReference>
<evidence type="ECO:0000313" key="2">
    <source>
        <dbReference type="EMBL" id="MBJ7316810.1"/>
    </source>
</evidence>
<keyword evidence="4" id="KW-1185">Reference proteome</keyword>